<feature type="transmembrane region" description="Helical" evidence="1">
    <location>
        <begin position="136"/>
        <end position="156"/>
    </location>
</feature>
<dbReference type="AlphaFoldDB" id="A0A250J557"/>
<organism evidence="2 3">
    <name type="scientific">Cystobacter fuscus</name>
    <dbReference type="NCBI Taxonomy" id="43"/>
    <lineage>
        <taxon>Bacteria</taxon>
        <taxon>Pseudomonadati</taxon>
        <taxon>Myxococcota</taxon>
        <taxon>Myxococcia</taxon>
        <taxon>Myxococcales</taxon>
        <taxon>Cystobacterineae</taxon>
        <taxon>Archangiaceae</taxon>
        <taxon>Cystobacter</taxon>
    </lineage>
</organism>
<feature type="transmembrane region" description="Helical" evidence="1">
    <location>
        <begin position="162"/>
        <end position="180"/>
    </location>
</feature>
<accession>A0A250J557</accession>
<dbReference type="KEGG" id="cfus:CYFUS_004168"/>
<protein>
    <submittedName>
        <fullName evidence="2">Uncharacterized protein</fullName>
    </submittedName>
</protein>
<evidence type="ECO:0000313" key="2">
    <source>
        <dbReference type="EMBL" id="ATB38733.1"/>
    </source>
</evidence>
<dbReference type="Proteomes" id="UP000217257">
    <property type="component" value="Chromosome"/>
</dbReference>
<dbReference type="RefSeq" id="WP_157758558.1">
    <property type="nucleotide sequence ID" value="NZ_CP022098.1"/>
</dbReference>
<evidence type="ECO:0000313" key="3">
    <source>
        <dbReference type="Proteomes" id="UP000217257"/>
    </source>
</evidence>
<feature type="transmembrane region" description="Helical" evidence="1">
    <location>
        <begin position="105"/>
        <end position="124"/>
    </location>
</feature>
<proteinExistence type="predicted"/>
<reference evidence="2 3" key="1">
    <citation type="submission" date="2017-06" db="EMBL/GenBank/DDBJ databases">
        <title>Sequencing and comparative analysis of myxobacterial genomes.</title>
        <authorList>
            <person name="Rupp O."/>
            <person name="Goesmann A."/>
            <person name="Sogaard-Andersen L."/>
        </authorList>
    </citation>
    <scope>NUCLEOTIDE SEQUENCE [LARGE SCALE GENOMIC DNA]</scope>
    <source>
        <strain evidence="2 3">DSM 52655</strain>
    </source>
</reference>
<keyword evidence="1" id="KW-0812">Transmembrane</keyword>
<feature type="transmembrane region" description="Helical" evidence="1">
    <location>
        <begin position="211"/>
        <end position="234"/>
    </location>
</feature>
<sequence>MDADWITCPHCALKHRPRAQALCPRCGRTSTVARASMAVPTVAPTPAPVRRAPAMSTPAAAASEYVPSVEYLPEMEPASSAKLSRGAPAPATAAPARPATSTLPLGGGLLLLNAVLHLFEFLFLPTMSTNESLRAVQLAGTLLGVGVDTLLGIGLLRGKEQLRVPTLLRLVVGLFVFGGMSLYQAQYLFTLVVCAFSCGVLALVWSKPSAFLGGVALTAALLGMTVEIVGFVRLSSTQSLEDRARIALRPDLEGNRLLRDSTLVSHRFGYKLPIPSDGWYRHKTNLSAPEPHLDMWLSHPDVNGNLMVAVREWNPAEAADLLQARDVALRDLRTRHPDFQVTGTSEGTTPGNKSRIATVSGRGTRGGKPFQFELSVYKTGDQLLRVTAFAPVDVFESLELPQSTTKLRPN</sequence>
<keyword evidence="1" id="KW-1133">Transmembrane helix</keyword>
<name>A0A250J557_9BACT</name>
<dbReference type="EMBL" id="CP022098">
    <property type="protein sequence ID" value="ATB38733.1"/>
    <property type="molecule type" value="Genomic_DNA"/>
</dbReference>
<gene>
    <name evidence="2" type="ORF">CYFUS_004168</name>
</gene>
<keyword evidence="1" id="KW-0472">Membrane</keyword>
<evidence type="ECO:0000256" key="1">
    <source>
        <dbReference type="SAM" id="Phobius"/>
    </source>
</evidence>